<dbReference type="Pfam" id="PF13649">
    <property type="entry name" value="Methyltransf_25"/>
    <property type="match status" value="1"/>
</dbReference>
<dbReference type="InterPro" id="IPR029063">
    <property type="entry name" value="SAM-dependent_MTases_sf"/>
</dbReference>
<protein>
    <recommendedName>
        <fullName evidence="2">Methyltransferase domain-containing protein</fullName>
    </recommendedName>
</protein>
<accession>A0A1F6B1X3</accession>
<evidence type="ECO:0000256" key="1">
    <source>
        <dbReference type="ARBA" id="ARBA00022679"/>
    </source>
</evidence>
<reference evidence="3 4" key="1">
    <citation type="journal article" date="2016" name="Nat. Commun.">
        <title>Thousands of microbial genomes shed light on interconnected biogeochemical processes in an aquifer system.</title>
        <authorList>
            <person name="Anantharaman K."/>
            <person name="Brown C.T."/>
            <person name="Hug L.A."/>
            <person name="Sharon I."/>
            <person name="Castelle C.J."/>
            <person name="Probst A.J."/>
            <person name="Thomas B.C."/>
            <person name="Singh A."/>
            <person name="Wilkins M.J."/>
            <person name="Karaoz U."/>
            <person name="Brodie E.L."/>
            <person name="Williams K.H."/>
            <person name="Hubbard S.S."/>
            <person name="Banfield J.F."/>
        </authorList>
    </citation>
    <scope>NUCLEOTIDE SEQUENCE [LARGE SCALE GENOMIC DNA]</scope>
</reference>
<evidence type="ECO:0000259" key="2">
    <source>
        <dbReference type="Pfam" id="PF13649"/>
    </source>
</evidence>
<dbReference type="AlphaFoldDB" id="A0A1F6B1X3"/>
<keyword evidence="1" id="KW-0808">Transferase</keyword>
<dbReference type="Gene3D" id="3.40.50.150">
    <property type="entry name" value="Vaccinia Virus protein VP39"/>
    <property type="match status" value="1"/>
</dbReference>
<name>A0A1F6B1X3_9BACT</name>
<evidence type="ECO:0000313" key="4">
    <source>
        <dbReference type="Proteomes" id="UP000179209"/>
    </source>
</evidence>
<dbReference type="EMBL" id="MFKA01000096">
    <property type="protein sequence ID" value="OGG30929.1"/>
    <property type="molecule type" value="Genomic_DNA"/>
</dbReference>
<feature type="domain" description="Methyltransferase" evidence="2">
    <location>
        <begin position="73"/>
        <end position="166"/>
    </location>
</feature>
<dbReference type="PANTHER" id="PTHR43861:SF3">
    <property type="entry name" value="PUTATIVE (AFU_ORTHOLOGUE AFUA_2G14390)-RELATED"/>
    <property type="match status" value="1"/>
</dbReference>
<dbReference type="Proteomes" id="UP000179209">
    <property type="component" value="Unassembled WGS sequence"/>
</dbReference>
<dbReference type="PANTHER" id="PTHR43861">
    <property type="entry name" value="TRANS-ACONITATE 2-METHYLTRANSFERASE-RELATED"/>
    <property type="match status" value="1"/>
</dbReference>
<dbReference type="InterPro" id="IPR041698">
    <property type="entry name" value="Methyltransf_25"/>
</dbReference>
<sequence>MNEISRINAQIEKYGTAFTTSMITDQESFYDSRAEIYDEQNEAPQRQKRRKTIFGLYNKILKKYFKKNRIVYLDFGCGTGTATAEFLAGLNQTLKEGYAIDISSEMIKIAKTALPKFNHIKGGVSKINWKNKFDLITAFFHVLCHLSGVELNKFFKSTYYGLKRDGFVCFDVIKQFDVGEHGYTKKDKQENRKYIAYHSLKRDGSTIVDSKGDPIIGTDRMYSKKDMLDFAEKHHFKIVAIKEVKIENPDPKIGYLNEFVVVLQK</sequence>
<proteinExistence type="predicted"/>
<evidence type="ECO:0000313" key="3">
    <source>
        <dbReference type="EMBL" id="OGG30929.1"/>
    </source>
</evidence>
<organism evidence="3 4">
    <name type="scientific">Candidatus Gottesmanbacteria bacterium RIFCSPLOWO2_02_FULL_38_8</name>
    <dbReference type="NCBI Taxonomy" id="1798397"/>
    <lineage>
        <taxon>Bacteria</taxon>
        <taxon>Candidatus Gottesmaniibacteriota</taxon>
    </lineage>
</organism>
<dbReference type="CDD" id="cd02440">
    <property type="entry name" value="AdoMet_MTases"/>
    <property type="match status" value="1"/>
</dbReference>
<comment type="caution">
    <text evidence="3">The sequence shown here is derived from an EMBL/GenBank/DDBJ whole genome shotgun (WGS) entry which is preliminary data.</text>
</comment>
<dbReference type="GO" id="GO:0016740">
    <property type="term" value="F:transferase activity"/>
    <property type="evidence" value="ECO:0007669"/>
    <property type="project" value="UniProtKB-KW"/>
</dbReference>
<gene>
    <name evidence="3" type="ORF">A3I51_00990</name>
</gene>
<dbReference type="SUPFAM" id="SSF53335">
    <property type="entry name" value="S-adenosyl-L-methionine-dependent methyltransferases"/>
    <property type="match status" value="1"/>
</dbReference>